<evidence type="ECO:0000256" key="1">
    <source>
        <dbReference type="SAM" id="MobiDB-lite"/>
    </source>
</evidence>
<dbReference type="AlphaFoldDB" id="A0A9Q0I4Z5"/>
<proteinExistence type="predicted"/>
<sequence>MDKPSVWRAVVSTTDPRRPRDPGCGQPPRPSSAMAYRLYDMPRQAKHANGYRVWHVHRCHCVLPEPRGAIWEGIGKRHRRGAAACPPGSGTSRGLAGVCAWSGFVKPPIISP</sequence>
<comment type="caution">
    <text evidence="2">The sequence shown here is derived from an EMBL/GenBank/DDBJ whole genome shotgun (WGS) entry which is preliminary data.</text>
</comment>
<protein>
    <submittedName>
        <fullName evidence="2">Uncharacterized protein</fullName>
    </submittedName>
</protein>
<evidence type="ECO:0000313" key="3">
    <source>
        <dbReference type="Proteomes" id="UP001148018"/>
    </source>
</evidence>
<gene>
    <name evidence="2" type="ORF">NHX12_013472</name>
</gene>
<accession>A0A9Q0I4Z5</accession>
<feature type="region of interest" description="Disordered" evidence="1">
    <location>
        <begin position="1"/>
        <end position="31"/>
    </location>
</feature>
<dbReference type="OrthoDB" id="8923684at2759"/>
<name>A0A9Q0I4Z5_9TELE</name>
<dbReference type="EMBL" id="JANIIK010000117">
    <property type="protein sequence ID" value="KAJ3587082.1"/>
    <property type="molecule type" value="Genomic_DNA"/>
</dbReference>
<evidence type="ECO:0000313" key="2">
    <source>
        <dbReference type="EMBL" id="KAJ3587082.1"/>
    </source>
</evidence>
<dbReference type="Proteomes" id="UP001148018">
    <property type="component" value="Unassembled WGS sequence"/>
</dbReference>
<organism evidence="2 3">
    <name type="scientific">Muraenolepis orangiensis</name>
    <name type="common">Patagonian moray cod</name>
    <dbReference type="NCBI Taxonomy" id="630683"/>
    <lineage>
        <taxon>Eukaryota</taxon>
        <taxon>Metazoa</taxon>
        <taxon>Chordata</taxon>
        <taxon>Craniata</taxon>
        <taxon>Vertebrata</taxon>
        <taxon>Euteleostomi</taxon>
        <taxon>Actinopterygii</taxon>
        <taxon>Neopterygii</taxon>
        <taxon>Teleostei</taxon>
        <taxon>Neoteleostei</taxon>
        <taxon>Acanthomorphata</taxon>
        <taxon>Zeiogadaria</taxon>
        <taxon>Gadariae</taxon>
        <taxon>Gadiformes</taxon>
        <taxon>Muraenolepidoidei</taxon>
        <taxon>Muraenolepididae</taxon>
        <taxon>Muraenolepis</taxon>
    </lineage>
</organism>
<keyword evidence="3" id="KW-1185">Reference proteome</keyword>
<reference evidence="2" key="1">
    <citation type="submission" date="2022-07" db="EMBL/GenBank/DDBJ databases">
        <title>Chromosome-level genome of Muraenolepis orangiensis.</title>
        <authorList>
            <person name="Kim J."/>
        </authorList>
    </citation>
    <scope>NUCLEOTIDE SEQUENCE</scope>
    <source>
        <strain evidence="2">KU_S4_2022</strain>
        <tissue evidence="2">Muscle</tissue>
    </source>
</reference>